<reference evidence="1 2" key="1">
    <citation type="submission" date="2012-04" db="EMBL/GenBank/DDBJ databases">
        <title>The Genome Sequence of Bacillus cereus VD154.</title>
        <authorList>
            <consortium name="The Broad Institute Genome Sequencing Platform"/>
            <consortium name="The Broad Institute Genome Sequencing Center for Infectious Disease"/>
            <person name="Feldgarden M."/>
            <person name="Van der Auwera G.A."/>
            <person name="Mahillon J."/>
            <person name="Duprez V."/>
            <person name="Timmery S."/>
            <person name="Mattelet C."/>
            <person name="Dierick K."/>
            <person name="Sun M."/>
            <person name="Yu Z."/>
            <person name="Zhu L."/>
            <person name="Hu X."/>
            <person name="Shank E.B."/>
            <person name="Swiecicka I."/>
            <person name="Hansen B.M."/>
            <person name="Andrup L."/>
            <person name="Young S.K."/>
            <person name="Zeng Q."/>
            <person name="Gargeya S."/>
            <person name="Fitzgerald M."/>
            <person name="Haas B."/>
            <person name="Abouelleil A."/>
            <person name="Alvarado L."/>
            <person name="Arachchi H.M."/>
            <person name="Berlin A."/>
            <person name="Chapman S.B."/>
            <person name="Goldberg J."/>
            <person name="Griggs A."/>
            <person name="Gujja S."/>
            <person name="Hansen M."/>
            <person name="Howarth C."/>
            <person name="Imamovic A."/>
            <person name="Larimer J."/>
            <person name="McCowen C."/>
            <person name="Montmayeur A."/>
            <person name="Murphy C."/>
            <person name="Neiman D."/>
            <person name="Pearson M."/>
            <person name="Priest M."/>
            <person name="Roberts A."/>
            <person name="Saif S."/>
            <person name="Shea T."/>
            <person name="Sisk P."/>
            <person name="Sykes S."/>
            <person name="Wortman J."/>
            <person name="Nusbaum C."/>
            <person name="Birren B."/>
        </authorList>
    </citation>
    <scope>NUCLEOTIDE SEQUENCE [LARGE SCALE GENOMIC DNA]</scope>
    <source>
        <strain evidence="1 2">VD154</strain>
    </source>
</reference>
<evidence type="ECO:0008006" key="3">
    <source>
        <dbReference type="Google" id="ProtNLM"/>
    </source>
</evidence>
<protein>
    <recommendedName>
        <fullName evidence="3">Glycosyltransferase 2-like domain-containing protein</fullName>
    </recommendedName>
</protein>
<sequence>MFKCLNAQSTINISNLKNNSQIPILLIAFNNITYLDNMLKQLEQRKIKNENIWIWDNHSTYPPLFTFYEQISNTYNLIQNHNNYGPRFFTNPLIWDLLPDFFAVSDPDLSFNEHMPNDFLEYLKNLTVDLSIFKAGLALDISYDANFNEELLLKMRNVKIREWEAQFWTSPLQKYKNPQIYKADIDTTFAVYNKKFITNGFYNAVRVADNFTCKHLPWYKNNLILEEEEKKLCNTQWSTWGNIT</sequence>
<name>A0A9W5KQD0_BACCE</name>
<evidence type="ECO:0000313" key="1">
    <source>
        <dbReference type="EMBL" id="EJR59159.1"/>
    </source>
</evidence>
<accession>A0A9W5KQD0</accession>
<organism evidence="1 2">
    <name type="scientific">Bacillus cereus VD154</name>
    <dbReference type="NCBI Taxonomy" id="1053238"/>
    <lineage>
        <taxon>Bacteria</taxon>
        <taxon>Bacillati</taxon>
        <taxon>Bacillota</taxon>
        <taxon>Bacilli</taxon>
        <taxon>Bacillales</taxon>
        <taxon>Bacillaceae</taxon>
        <taxon>Bacillus</taxon>
        <taxon>Bacillus cereus group</taxon>
    </lineage>
</organism>
<dbReference type="RefSeq" id="WP_000471538.1">
    <property type="nucleotide sequence ID" value="NZ_JH791893.1"/>
</dbReference>
<gene>
    <name evidence="1" type="ORF">IK5_06324</name>
</gene>
<comment type="caution">
    <text evidence="1">The sequence shown here is derived from an EMBL/GenBank/DDBJ whole genome shotgun (WGS) entry which is preliminary data.</text>
</comment>
<dbReference type="AlphaFoldDB" id="A0A9W5KQD0"/>
<evidence type="ECO:0000313" key="2">
    <source>
        <dbReference type="Proteomes" id="UP000006967"/>
    </source>
</evidence>
<proteinExistence type="predicted"/>
<dbReference type="EMBL" id="AHFG01000112">
    <property type="protein sequence ID" value="EJR59159.1"/>
    <property type="molecule type" value="Genomic_DNA"/>
</dbReference>
<dbReference type="Proteomes" id="UP000006967">
    <property type="component" value="Unassembled WGS sequence"/>
</dbReference>